<feature type="chain" id="PRO_5023018959" evidence="1">
    <location>
        <begin position="25"/>
        <end position="120"/>
    </location>
</feature>
<accession>A0A5C7CH34</accession>
<proteinExistence type="predicted"/>
<dbReference type="Pfam" id="PF05666">
    <property type="entry name" value="YcgJ"/>
    <property type="match status" value="1"/>
</dbReference>
<sequence>MRMRKKLLPGLCLIVGSACSLAQAAGHNKLTNPAPGAVCDVYVCADATGISEPLTTKYLGTKKGHQLTAQGEFDRTAFTFANGVYCDTKEKVCRKDRYFGADGKPSGAIDKTTTQLLFAP</sequence>
<protein>
    <submittedName>
        <fullName evidence="2">Uncharacterized protein</fullName>
    </submittedName>
</protein>
<dbReference type="PROSITE" id="PS51257">
    <property type="entry name" value="PROKAR_LIPOPROTEIN"/>
    <property type="match status" value="1"/>
</dbReference>
<reference evidence="2 3" key="1">
    <citation type="submission" date="2019-07" db="EMBL/GenBank/DDBJ databases">
        <title>Serratia strains were isolated from fresh produce.</title>
        <authorList>
            <person name="Cho G.-S."/>
            <person name="Stein M."/>
            <person name="Lee W."/>
            <person name="Suh S.H."/>
            <person name="Franz C.M.A.P."/>
        </authorList>
    </citation>
    <scope>NUCLEOTIDE SEQUENCE [LARGE SCALE GENOMIC DNA]</scope>
    <source>
        <strain evidence="2 3">S16</strain>
    </source>
</reference>
<dbReference type="InterPro" id="IPR008617">
    <property type="entry name" value="Uncharacterised_YcgJ"/>
</dbReference>
<organism evidence="2 3">
    <name type="scientific">Serratia marcescens</name>
    <dbReference type="NCBI Taxonomy" id="615"/>
    <lineage>
        <taxon>Bacteria</taxon>
        <taxon>Pseudomonadati</taxon>
        <taxon>Pseudomonadota</taxon>
        <taxon>Gammaproteobacteria</taxon>
        <taxon>Enterobacterales</taxon>
        <taxon>Yersiniaceae</taxon>
        <taxon>Serratia</taxon>
    </lineage>
</organism>
<dbReference type="AlphaFoldDB" id="A0A5C7CH34"/>
<dbReference type="Proteomes" id="UP000321126">
    <property type="component" value="Unassembled WGS sequence"/>
</dbReference>
<comment type="caution">
    <text evidence="2">The sequence shown here is derived from an EMBL/GenBank/DDBJ whole genome shotgun (WGS) entry which is preliminary data.</text>
</comment>
<gene>
    <name evidence="2" type="ORF">FOT62_00620</name>
</gene>
<evidence type="ECO:0000313" key="3">
    <source>
        <dbReference type="Proteomes" id="UP000321126"/>
    </source>
</evidence>
<evidence type="ECO:0000313" key="2">
    <source>
        <dbReference type="EMBL" id="TXE37242.1"/>
    </source>
</evidence>
<feature type="signal peptide" evidence="1">
    <location>
        <begin position="1"/>
        <end position="24"/>
    </location>
</feature>
<evidence type="ECO:0000256" key="1">
    <source>
        <dbReference type="SAM" id="SignalP"/>
    </source>
</evidence>
<dbReference type="EMBL" id="VOUQ01000001">
    <property type="protein sequence ID" value="TXE37242.1"/>
    <property type="molecule type" value="Genomic_DNA"/>
</dbReference>
<name>A0A5C7CH34_SERMA</name>
<keyword evidence="1" id="KW-0732">Signal</keyword>